<evidence type="ECO:0000313" key="1">
    <source>
        <dbReference type="EMBL" id="CAE0139588.1"/>
    </source>
</evidence>
<dbReference type="AlphaFoldDB" id="A0A7S3BMF9"/>
<reference evidence="1" key="1">
    <citation type="submission" date="2021-01" db="EMBL/GenBank/DDBJ databases">
        <authorList>
            <person name="Corre E."/>
            <person name="Pelletier E."/>
            <person name="Niang G."/>
            <person name="Scheremetjew M."/>
            <person name="Finn R."/>
            <person name="Kale V."/>
            <person name="Holt S."/>
            <person name="Cochrane G."/>
            <person name="Meng A."/>
            <person name="Brown T."/>
            <person name="Cohen L."/>
        </authorList>
    </citation>
    <scope>NUCLEOTIDE SEQUENCE</scope>
    <source>
        <strain evidence="1">CCMP281</strain>
    </source>
</reference>
<protein>
    <submittedName>
        <fullName evidence="1">Uncharacterized protein</fullName>
    </submittedName>
</protein>
<proteinExistence type="predicted"/>
<dbReference type="EMBL" id="HBHX01059422">
    <property type="protein sequence ID" value="CAE0139588.1"/>
    <property type="molecule type" value="Transcribed_RNA"/>
</dbReference>
<accession>A0A7S3BMF9</accession>
<gene>
    <name evidence="1" type="ORF">HERI1096_LOCUS32838</name>
</gene>
<name>A0A7S3BMF9_9EUKA</name>
<sequence>MLLSMFRHLQGTLLPTGKVLGTGTRNEKGAARYTLGKKLGRPSREVAAAEAAARLVGSKWRQYKQQQAKKQRDKPTHAAARAARPTVGRFTSRGNAITGVKAAAIVQTSQFAAFINRTNCSCGERLSFHEKGSSQVGAAAHWAVRCAGGCAPIALDTSAPLFGDDYEVNYSLQLSAVVCMHLLGDATAQAARAMLDLS</sequence>
<organism evidence="1">
    <name type="scientific">Haptolina ericina</name>
    <dbReference type="NCBI Taxonomy" id="156174"/>
    <lineage>
        <taxon>Eukaryota</taxon>
        <taxon>Haptista</taxon>
        <taxon>Haptophyta</taxon>
        <taxon>Prymnesiophyceae</taxon>
        <taxon>Prymnesiales</taxon>
        <taxon>Prymnesiaceae</taxon>
        <taxon>Haptolina</taxon>
    </lineage>
</organism>